<dbReference type="AlphaFoldDB" id="A0A7G2CL81"/>
<protein>
    <submittedName>
        <fullName evidence="2">Uncharacterized protein</fullName>
    </submittedName>
</protein>
<evidence type="ECO:0000313" key="2">
    <source>
        <dbReference type="EMBL" id="CAD2220610.1"/>
    </source>
</evidence>
<evidence type="ECO:0000256" key="1">
    <source>
        <dbReference type="SAM" id="Phobius"/>
    </source>
</evidence>
<gene>
    <name evidence="2" type="ORF">ADEAN_000813200</name>
</gene>
<organism evidence="2 3">
    <name type="scientific">Angomonas deanei</name>
    <dbReference type="NCBI Taxonomy" id="59799"/>
    <lineage>
        <taxon>Eukaryota</taxon>
        <taxon>Discoba</taxon>
        <taxon>Euglenozoa</taxon>
        <taxon>Kinetoplastea</taxon>
        <taxon>Metakinetoplastina</taxon>
        <taxon>Trypanosomatida</taxon>
        <taxon>Trypanosomatidae</taxon>
        <taxon>Strigomonadinae</taxon>
        <taxon>Angomonas</taxon>
    </lineage>
</organism>
<evidence type="ECO:0000313" key="3">
    <source>
        <dbReference type="Proteomes" id="UP000515908"/>
    </source>
</evidence>
<keyword evidence="1" id="KW-0812">Transmembrane</keyword>
<proteinExistence type="predicted"/>
<feature type="transmembrane region" description="Helical" evidence="1">
    <location>
        <begin position="16"/>
        <end position="40"/>
    </location>
</feature>
<dbReference type="VEuPathDB" id="TriTrypDB:ADEAN_000813200"/>
<dbReference type="Proteomes" id="UP000515908">
    <property type="component" value="Chromosome 18"/>
</dbReference>
<keyword evidence="1" id="KW-1133">Transmembrane helix</keyword>
<sequence>MVNKATFPIVITTAGYYLQCIAAFMLLSIAPYFSAAFLHYQDNNMSSDRQWSGVNEIRQNLEVSHYLLYGTNHLSRGVVYRFLRDNSLSAA</sequence>
<name>A0A7G2CL81_9TRYP</name>
<dbReference type="EMBL" id="LR877162">
    <property type="protein sequence ID" value="CAD2220610.1"/>
    <property type="molecule type" value="Genomic_DNA"/>
</dbReference>
<keyword evidence="1" id="KW-0472">Membrane</keyword>
<reference evidence="2 3" key="1">
    <citation type="submission" date="2020-08" db="EMBL/GenBank/DDBJ databases">
        <authorList>
            <person name="Newling K."/>
            <person name="Davey J."/>
            <person name="Forrester S."/>
        </authorList>
    </citation>
    <scope>NUCLEOTIDE SEQUENCE [LARGE SCALE GENOMIC DNA]</scope>
    <source>
        <strain evidence="3">Crithidia deanei Carvalho (ATCC PRA-265)</strain>
    </source>
</reference>
<keyword evidence="3" id="KW-1185">Reference proteome</keyword>
<accession>A0A7G2CL81</accession>